<sequence>MSADEETDPSNTINIAIFSNNQDDAFQIALLNHPLRKMTGVSLSIDWIANNKESSWTKSELNVIQSTDIACFSTISSVKTYLNKLDNHLNADPDLPQEERRKLPNKPDMIADIMGTAGGSSGLVAACPLTETARECLNSGRWIANNLYYPKDGRAVALKTESLEDAKANDDNEEENVEIDVDLWAASVMQAAGDVLETKFWGGGW</sequence>
<dbReference type="Proteomes" id="UP001530400">
    <property type="component" value="Unassembled WGS sequence"/>
</dbReference>
<proteinExistence type="predicted"/>
<accession>A0ABD3MUK7</accession>
<dbReference type="EMBL" id="JALLPJ020001369">
    <property type="protein sequence ID" value="KAL3767352.1"/>
    <property type="molecule type" value="Genomic_DNA"/>
</dbReference>
<keyword evidence="2" id="KW-1185">Reference proteome</keyword>
<evidence type="ECO:0000313" key="1">
    <source>
        <dbReference type="EMBL" id="KAL3767352.1"/>
    </source>
</evidence>
<gene>
    <name evidence="1" type="ORF">ACHAWO_007295</name>
</gene>
<protein>
    <submittedName>
        <fullName evidence="1">Uncharacterized protein</fullName>
    </submittedName>
</protein>
<comment type="caution">
    <text evidence="1">The sequence shown here is derived from an EMBL/GenBank/DDBJ whole genome shotgun (WGS) entry which is preliminary data.</text>
</comment>
<reference evidence="1 2" key="1">
    <citation type="submission" date="2024-10" db="EMBL/GenBank/DDBJ databases">
        <title>Updated reference genomes for cyclostephanoid diatoms.</title>
        <authorList>
            <person name="Roberts W.R."/>
            <person name="Alverson A.J."/>
        </authorList>
    </citation>
    <scope>NUCLEOTIDE SEQUENCE [LARGE SCALE GENOMIC DNA]</scope>
    <source>
        <strain evidence="1 2">AJA010-31</strain>
    </source>
</reference>
<organism evidence="1 2">
    <name type="scientific">Cyclotella atomus</name>
    <dbReference type="NCBI Taxonomy" id="382360"/>
    <lineage>
        <taxon>Eukaryota</taxon>
        <taxon>Sar</taxon>
        <taxon>Stramenopiles</taxon>
        <taxon>Ochrophyta</taxon>
        <taxon>Bacillariophyta</taxon>
        <taxon>Coscinodiscophyceae</taxon>
        <taxon>Thalassiosirophycidae</taxon>
        <taxon>Stephanodiscales</taxon>
        <taxon>Stephanodiscaceae</taxon>
        <taxon>Cyclotella</taxon>
    </lineage>
</organism>
<dbReference type="AlphaFoldDB" id="A0ABD3MUK7"/>
<name>A0ABD3MUK7_9STRA</name>
<evidence type="ECO:0000313" key="2">
    <source>
        <dbReference type="Proteomes" id="UP001530400"/>
    </source>
</evidence>